<dbReference type="EMBL" id="WUBI01000001">
    <property type="protein sequence ID" value="MWV43412.1"/>
    <property type="molecule type" value="Genomic_DNA"/>
</dbReference>
<accession>A0A7X3IJY4</accession>
<dbReference type="AlphaFoldDB" id="A0A7X3IJY4"/>
<evidence type="ECO:0000313" key="2">
    <source>
        <dbReference type="Proteomes" id="UP000460318"/>
    </source>
</evidence>
<organism evidence="1 2">
    <name type="scientific">Paenibacillus dendrobii</name>
    <dbReference type="NCBI Taxonomy" id="2691084"/>
    <lineage>
        <taxon>Bacteria</taxon>
        <taxon>Bacillati</taxon>
        <taxon>Bacillota</taxon>
        <taxon>Bacilli</taxon>
        <taxon>Bacillales</taxon>
        <taxon>Paenibacillaceae</taxon>
        <taxon>Paenibacillus</taxon>
    </lineage>
</organism>
<dbReference type="RefSeq" id="WP_160496921.1">
    <property type="nucleotide sequence ID" value="NZ_WUBI01000001.1"/>
</dbReference>
<name>A0A7X3IJY4_9BACL</name>
<keyword evidence="2" id="KW-1185">Reference proteome</keyword>
<evidence type="ECO:0000313" key="1">
    <source>
        <dbReference type="EMBL" id="MWV43412.1"/>
    </source>
</evidence>
<dbReference type="Proteomes" id="UP000460318">
    <property type="component" value="Unassembled WGS sequence"/>
</dbReference>
<protein>
    <submittedName>
        <fullName evidence="1">Uncharacterized protein</fullName>
    </submittedName>
</protein>
<gene>
    <name evidence="1" type="ORF">GRF59_07175</name>
</gene>
<comment type="caution">
    <text evidence="1">The sequence shown here is derived from an EMBL/GenBank/DDBJ whole genome shotgun (WGS) entry which is preliminary data.</text>
</comment>
<proteinExistence type="predicted"/>
<sequence length="99" mass="11509">MNPVLESLLGLKALNDQWITEDLRDNNLLRMKLLLDCFQASSEEQVMVDLMLQIRSTIELEQRLLELSLAKEWITGDPSAQFDRDMKQAYKAAHMFNKP</sequence>
<reference evidence="1 2" key="1">
    <citation type="submission" date="2019-12" db="EMBL/GenBank/DDBJ databases">
        <title>Paenibacillus sp. nov., an endophytic bacterium isolated from the stem of Dendrobium.</title>
        <authorList>
            <person name="Zhao R."/>
        </authorList>
    </citation>
    <scope>NUCLEOTIDE SEQUENCE [LARGE SCALE GENOMIC DNA]</scope>
    <source>
        <strain evidence="1 2">HJL G12</strain>
    </source>
</reference>